<dbReference type="HOGENOM" id="CLU_2387577_0_0_1"/>
<feature type="region of interest" description="Disordered" evidence="1">
    <location>
        <begin position="1"/>
        <end position="29"/>
    </location>
</feature>
<dbReference type="AlphaFoldDB" id="A0A0C9V7R2"/>
<dbReference type="Proteomes" id="UP000054279">
    <property type="component" value="Unassembled WGS sequence"/>
</dbReference>
<accession>A0A0C9V7R2</accession>
<sequence>MNMTGAETASVSTAQMKGKEDARTHINVSQKPKSFDLTLINWASEPQQQTEKTQFRFNPDSTLTSLKDGFRVMTGGKPHPHTPPHRPPPHPTSH</sequence>
<evidence type="ECO:0000256" key="1">
    <source>
        <dbReference type="SAM" id="MobiDB-lite"/>
    </source>
</evidence>
<gene>
    <name evidence="2" type="ORF">M422DRAFT_264534</name>
</gene>
<organism evidence="2 3">
    <name type="scientific">Sphaerobolus stellatus (strain SS14)</name>
    <dbReference type="NCBI Taxonomy" id="990650"/>
    <lineage>
        <taxon>Eukaryota</taxon>
        <taxon>Fungi</taxon>
        <taxon>Dikarya</taxon>
        <taxon>Basidiomycota</taxon>
        <taxon>Agaricomycotina</taxon>
        <taxon>Agaricomycetes</taxon>
        <taxon>Phallomycetidae</taxon>
        <taxon>Geastrales</taxon>
        <taxon>Sphaerobolaceae</taxon>
        <taxon>Sphaerobolus</taxon>
    </lineage>
</organism>
<dbReference type="EMBL" id="KN837212">
    <property type="protein sequence ID" value="KIJ33430.1"/>
    <property type="molecule type" value="Genomic_DNA"/>
</dbReference>
<proteinExistence type="predicted"/>
<feature type="compositionally biased region" description="Basic residues" evidence="1">
    <location>
        <begin position="78"/>
        <end position="94"/>
    </location>
</feature>
<evidence type="ECO:0000313" key="2">
    <source>
        <dbReference type="EMBL" id="KIJ33430.1"/>
    </source>
</evidence>
<reference evidence="2 3" key="1">
    <citation type="submission" date="2014-06" db="EMBL/GenBank/DDBJ databases">
        <title>Evolutionary Origins and Diversification of the Mycorrhizal Mutualists.</title>
        <authorList>
            <consortium name="DOE Joint Genome Institute"/>
            <consortium name="Mycorrhizal Genomics Consortium"/>
            <person name="Kohler A."/>
            <person name="Kuo A."/>
            <person name="Nagy L.G."/>
            <person name="Floudas D."/>
            <person name="Copeland A."/>
            <person name="Barry K.W."/>
            <person name="Cichocki N."/>
            <person name="Veneault-Fourrey C."/>
            <person name="LaButti K."/>
            <person name="Lindquist E.A."/>
            <person name="Lipzen A."/>
            <person name="Lundell T."/>
            <person name="Morin E."/>
            <person name="Murat C."/>
            <person name="Riley R."/>
            <person name="Ohm R."/>
            <person name="Sun H."/>
            <person name="Tunlid A."/>
            <person name="Henrissat B."/>
            <person name="Grigoriev I.V."/>
            <person name="Hibbett D.S."/>
            <person name="Martin F."/>
        </authorList>
    </citation>
    <scope>NUCLEOTIDE SEQUENCE [LARGE SCALE GENOMIC DNA]</scope>
    <source>
        <strain evidence="2 3">SS14</strain>
    </source>
</reference>
<feature type="region of interest" description="Disordered" evidence="1">
    <location>
        <begin position="59"/>
        <end position="94"/>
    </location>
</feature>
<name>A0A0C9V7R2_SPHS4</name>
<evidence type="ECO:0000313" key="3">
    <source>
        <dbReference type="Proteomes" id="UP000054279"/>
    </source>
</evidence>
<feature type="compositionally biased region" description="Polar residues" evidence="1">
    <location>
        <begin position="1"/>
        <end position="15"/>
    </location>
</feature>
<protein>
    <submittedName>
        <fullName evidence="2">Unplaced genomic scaffold SPHSTscaffold_137, whole genome shotgun sequence</fullName>
    </submittedName>
</protein>
<keyword evidence="3" id="KW-1185">Reference proteome</keyword>